<feature type="transmembrane region" description="Helical" evidence="1">
    <location>
        <begin position="308"/>
        <end position="325"/>
    </location>
</feature>
<feature type="transmembrane region" description="Helical" evidence="1">
    <location>
        <begin position="346"/>
        <end position="365"/>
    </location>
</feature>
<evidence type="ECO:0000256" key="2">
    <source>
        <dbReference type="SAM" id="SignalP"/>
    </source>
</evidence>
<sequence length="452" mass="46551">MRSLLTATTAMSVLAAALFLNLAPPAAAATPAPSPTAAASAAPVGADSAVLAAVSWSVEPAGEDGEPTGKPWAEYTLDPGERVEGYMRVTNRGGQRATFALSAADGYFTDSGRFSMLPADKTSVDAGTWITLADSVSIDPSASAVVPFVLAVPAHATPGDHLAGVAAGVYSERERVAVESRIGFRVMTRVGGQLAPAVASTVSADYASSWNPFLPGRLTVVSTTTNSGNTRLAVRQSVAAAGPFGVASQSAPDRPLPEMAPGDVRETTTVIDDVWPIFATTALVRTSATDASETAGAESQAIVATVPWSQLVVLAAIAILVFFAHRDRLRRRRRWEQKVEQARREGLHAAQLGAALTLLVAWGLGMPLMLASPAEASVIVDVDITPRPTATPASVTGPDVVATLAKTGTAAPEMLMVGGAGVVLVGGALVLLHTARGRRRADPAAEVRRQGA</sequence>
<keyword evidence="1" id="KW-0472">Membrane</keyword>
<protein>
    <recommendedName>
        <fullName evidence="5">DUF916 domain-containing protein</fullName>
    </recommendedName>
</protein>
<feature type="signal peptide" evidence="2">
    <location>
        <begin position="1"/>
        <end position="28"/>
    </location>
</feature>
<reference evidence="3 4" key="1">
    <citation type="submission" date="2016-10" db="EMBL/GenBank/DDBJ databases">
        <authorList>
            <person name="de Groot N.N."/>
        </authorList>
    </citation>
    <scope>NUCLEOTIDE SEQUENCE [LARGE SCALE GENOMIC DNA]</scope>
    <source>
        <strain evidence="3 4">StLB037</strain>
    </source>
</reference>
<evidence type="ECO:0000313" key="4">
    <source>
        <dbReference type="Proteomes" id="UP000186456"/>
    </source>
</evidence>
<proteinExistence type="predicted"/>
<evidence type="ECO:0000313" key="3">
    <source>
        <dbReference type="EMBL" id="SDO75816.1"/>
    </source>
</evidence>
<name>A0A1H0M6H8_MICTS</name>
<dbReference type="AlphaFoldDB" id="A0A1H0M6H8"/>
<evidence type="ECO:0008006" key="5">
    <source>
        <dbReference type="Google" id="ProtNLM"/>
    </source>
</evidence>
<keyword evidence="1" id="KW-0812">Transmembrane</keyword>
<feature type="transmembrane region" description="Helical" evidence="1">
    <location>
        <begin position="414"/>
        <end position="432"/>
    </location>
</feature>
<gene>
    <name evidence="3" type="ORF">SAMN04487788_0744</name>
</gene>
<dbReference type="Proteomes" id="UP000186456">
    <property type="component" value="Unassembled WGS sequence"/>
</dbReference>
<evidence type="ECO:0000256" key="1">
    <source>
        <dbReference type="SAM" id="Phobius"/>
    </source>
</evidence>
<keyword evidence="1" id="KW-1133">Transmembrane helix</keyword>
<keyword evidence="2" id="KW-0732">Signal</keyword>
<dbReference type="EMBL" id="FNJN01000002">
    <property type="protein sequence ID" value="SDO75816.1"/>
    <property type="molecule type" value="Genomic_DNA"/>
</dbReference>
<organism evidence="3 4">
    <name type="scientific">Microbacterium testaceum (strain StLB037)</name>
    <dbReference type="NCBI Taxonomy" id="979556"/>
    <lineage>
        <taxon>Bacteria</taxon>
        <taxon>Bacillati</taxon>
        <taxon>Actinomycetota</taxon>
        <taxon>Actinomycetes</taxon>
        <taxon>Micrococcales</taxon>
        <taxon>Microbacteriaceae</taxon>
        <taxon>Microbacterium</taxon>
    </lineage>
</organism>
<accession>A0A1H0M6H8</accession>
<feature type="chain" id="PRO_5010350375" description="DUF916 domain-containing protein" evidence="2">
    <location>
        <begin position="29"/>
        <end position="452"/>
    </location>
</feature>
<dbReference type="RefSeq" id="WP_074694471.1">
    <property type="nucleotide sequence ID" value="NZ_FNJN01000002.1"/>
</dbReference>